<dbReference type="Pfam" id="PF13432">
    <property type="entry name" value="TPR_16"/>
    <property type="match status" value="2"/>
</dbReference>
<keyword evidence="2 3" id="KW-0802">TPR repeat</keyword>
<name>A0ABU7PL44_9ACTN</name>
<dbReference type="InterPro" id="IPR050498">
    <property type="entry name" value="Ycf3"/>
</dbReference>
<comment type="caution">
    <text evidence="4">The sequence shown here is derived from an EMBL/GenBank/DDBJ whole genome shotgun (WGS) entry which is preliminary data.</text>
</comment>
<dbReference type="SUPFAM" id="SSF48452">
    <property type="entry name" value="TPR-like"/>
    <property type="match status" value="1"/>
</dbReference>
<keyword evidence="5" id="KW-1185">Reference proteome</keyword>
<keyword evidence="1" id="KW-0677">Repeat</keyword>
<evidence type="ECO:0000256" key="2">
    <source>
        <dbReference type="ARBA" id="ARBA00022803"/>
    </source>
</evidence>
<accession>A0ABU7PL44</accession>
<dbReference type="EMBL" id="JAZEWV010000047">
    <property type="protein sequence ID" value="MEE4546505.1"/>
    <property type="molecule type" value="Genomic_DNA"/>
</dbReference>
<evidence type="ECO:0000256" key="3">
    <source>
        <dbReference type="PROSITE-ProRule" id="PRU00339"/>
    </source>
</evidence>
<dbReference type="InterPro" id="IPR027417">
    <property type="entry name" value="P-loop_NTPase"/>
</dbReference>
<evidence type="ECO:0000313" key="4">
    <source>
        <dbReference type="EMBL" id="MEE4546505.1"/>
    </source>
</evidence>
<organism evidence="4 5">
    <name type="scientific">Actinacidiphila polyblastidii</name>
    <dbReference type="NCBI Taxonomy" id="3110430"/>
    <lineage>
        <taxon>Bacteria</taxon>
        <taxon>Bacillati</taxon>
        <taxon>Actinomycetota</taxon>
        <taxon>Actinomycetes</taxon>
        <taxon>Kitasatosporales</taxon>
        <taxon>Streptomycetaceae</taxon>
        <taxon>Actinacidiphila</taxon>
    </lineage>
</organism>
<proteinExistence type="predicted"/>
<sequence>MAVPERERVSRGEMRRRDEGRRFIGRRAESTLFIRSLDCENPGAEAFLFHVRGVGGIGKSTILERWQEEARADDIAAVTAKVGENDALGIVQALTSLARQLAEASGLELKGFDKVLRSYLSERAAAAVGATRPVDGGPSQPSQTAAKMMLETAKAFPGGGVVGAVADQETMARGIDWGYRALVGRKRREPEGDVAGLSRAFVTELDRISLRRPSIVLFFDTWERTGPYLNGWLPKLLNNEFGEFPSNVIIVLAGRDRLPEREWAVWRSYIQDIPLRMFTREETRSLLAQHGVVAPEVVDAVQERSGGLPLAVGLLAQTRPTTAAEVGRGGVQHDEVVEWFLQGVDDPQQRETVVACALPRQLDEEIFAAAAPREGNADAPDLWGWLCRRSFVTGHDGHKQYHAIVRANMIGYLHTGYPQRWGTTHLRLADVYATRRAKVEEELADEQAARRIDGDRTLSETALWADERWRQHRAAETYHRLCASPHTSLRDALEQTAHAARQDLAILRQWIDMLEQAAQDSFDASVRSWTDRLKQAVTDADSVSALACWTVLLTYGQLTTTGRAFALAFCGDQHAEAGSDRQAMRDLEQALSLAPRNHRIRNLRGEAHRRAGRFDEAVADYTAALNLNPTAVLTLALRGAAHRQAGRFDEAVTDYSAALELDPTLDYVFVGRGVAHREARRFDEAVADYTAALQLDPSASPVLALRGEAHRQAGRFGEAVADYTAALEVDPSLTWLLVERGEAHRQAGRFDEAVADYTAALQQDPIDA</sequence>
<protein>
    <submittedName>
        <fullName evidence="4">Tetratricopeptide repeat protein</fullName>
    </submittedName>
</protein>
<evidence type="ECO:0000313" key="5">
    <source>
        <dbReference type="Proteomes" id="UP001344658"/>
    </source>
</evidence>
<dbReference type="InterPro" id="IPR019734">
    <property type="entry name" value="TPR_rpt"/>
</dbReference>
<dbReference type="PANTHER" id="PTHR44858">
    <property type="entry name" value="TETRATRICOPEPTIDE REPEAT PROTEIN 6"/>
    <property type="match status" value="1"/>
</dbReference>
<feature type="repeat" description="TPR" evidence="3">
    <location>
        <begin position="700"/>
        <end position="733"/>
    </location>
</feature>
<dbReference type="InterPro" id="IPR011990">
    <property type="entry name" value="TPR-like_helical_dom_sf"/>
</dbReference>
<evidence type="ECO:0000256" key="1">
    <source>
        <dbReference type="ARBA" id="ARBA00022737"/>
    </source>
</evidence>
<dbReference type="Proteomes" id="UP001344658">
    <property type="component" value="Unassembled WGS sequence"/>
</dbReference>
<dbReference type="PANTHER" id="PTHR44858:SF1">
    <property type="entry name" value="UDP-N-ACETYLGLUCOSAMINE--PEPTIDE N-ACETYLGLUCOSAMINYLTRANSFERASE SPINDLY-RELATED"/>
    <property type="match status" value="1"/>
</dbReference>
<feature type="repeat" description="TPR" evidence="3">
    <location>
        <begin position="734"/>
        <end position="767"/>
    </location>
</feature>
<dbReference type="Gene3D" id="1.25.40.10">
    <property type="entry name" value="Tetratricopeptide repeat domain"/>
    <property type="match status" value="2"/>
</dbReference>
<dbReference type="PROSITE" id="PS50005">
    <property type="entry name" value="TPR"/>
    <property type="match status" value="5"/>
</dbReference>
<dbReference type="Pfam" id="PF13414">
    <property type="entry name" value="TPR_11"/>
    <property type="match status" value="1"/>
</dbReference>
<feature type="repeat" description="TPR" evidence="3">
    <location>
        <begin position="632"/>
        <end position="665"/>
    </location>
</feature>
<feature type="repeat" description="TPR" evidence="3">
    <location>
        <begin position="598"/>
        <end position="631"/>
    </location>
</feature>
<feature type="repeat" description="TPR" evidence="3">
    <location>
        <begin position="666"/>
        <end position="699"/>
    </location>
</feature>
<gene>
    <name evidence="4" type="ORF">V2S66_31635</name>
</gene>
<dbReference type="RefSeq" id="WP_330800205.1">
    <property type="nucleotide sequence ID" value="NZ_JAZEWV010000047.1"/>
</dbReference>
<dbReference type="SMART" id="SM00028">
    <property type="entry name" value="TPR"/>
    <property type="match status" value="6"/>
</dbReference>
<reference evidence="4 5" key="1">
    <citation type="submission" date="2023-12" db="EMBL/GenBank/DDBJ databases">
        <title>Streptomyces sp. V4-01.</title>
        <authorList>
            <person name="Somphong A."/>
            <person name="Phongsopitanun W."/>
        </authorList>
    </citation>
    <scope>NUCLEOTIDE SEQUENCE [LARGE SCALE GENOMIC DNA]</scope>
    <source>
        <strain evidence="4 5">V4-01</strain>
    </source>
</reference>
<dbReference type="SUPFAM" id="SSF52540">
    <property type="entry name" value="P-loop containing nucleoside triphosphate hydrolases"/>
    <property type="match status" value="1"/>
</dbReference>
<feature type="non-terminal residue" evidence="4">
    <location>
        <position position="768"/>
    </location>
</feature>